<sequence length="123" mass="13490">MVDSSFAGGNFFPIKITELQAEGTFFSIKADILPGANDAYIDDCGSIKIVGEYDKARWEKYTKLINVDIHKQAIAILSAAFKDGKAINFGYISQGLKKTEECSFLSKGLFFDSKGVHSIHSSL</sequence>
<proteinExistence type="predicted"/>
<comment type="caution">
    <text evidence="1">The sequence shown here is derived from an EMBL/GenBank/DDBJ whole genome shotgun (WGS) entry which is preliminary data.</text>
</comment>
<evidence type="ECO:0000313" key="2">
    <source>
        <dbReference type="Proteomes" id="UP001249020"/>
    </source>
</evidence>
<organism evidence="1 2">
    <name type="scientific">Brumicola blandensis</name>
    <dbReference type="NCBI Taxonomy" id="3075611"/>
    <lineage>
        <taxon>Bacteria</taxon>
        <taxon>Pseudomonadati</taxon>
        <taxon>Pseudomonadota</taxon>
        <taxon>Gammaproteobacteria</taxon>
        <taxon>Alteromonadales</taxon>
        <taxon>Alteromonadaceae</taxon>
        <taxon>Brumicola</taxon>
    </lineage>
</organism>
<name>A0AAW8R3K4_9ALTE</name>
<dbReference type="RefSeq" id="WP_311362616.1">
    <property type="nucleotide sequence ID" value="NZ_JAVRIE010000006.1"/>
</dbReference>
<reference evidence="1 2" key="1">
    <citation type="submission" date="2023-09" db="EMBL/GenBank/DDBJ databases">
        <authorList>
            <person name="Rey-Velasco X."/>
        </authorList>
    </citation>
    <scope>NUCLEOTIDE SEQUENCE [LARGE SCALE GENOMIC DNA]</scope>
    <source>
        <strain evidence="1 2">W409</strain>
    </source>
</reference>
<keyword evidence="2" id="KW-1185">Reference proteome</keyword>
<gene>
    <name evidence="1" type="ORF">RM544_15000</name>
</gene>
<protein>
    <submittedName>
        <fullName evidence="1">Uncharacterized protein</fullName>
    </submittedName>
</protein>
<dbReference type="EMBL" id="JAVRIE010000006">
    <property type="protein sequence ID" value="MDT0583857.1"/>
    <property type="molecule type" value="Genomic_DNA"/>
</dbReference>
<dbReference type="AlphaFoldDB" id="A0AAW8R3K4"/>
<evidence type="ECO:0000313" key="1">
    <source>
        <dbReference type="EMBL" id="MDT0583857.1"/>
    </source>
</evidence>
<accession>A0AAW8R3K4</accession>
<dbReference type="Proteomes" id="UP001249020">
    <property type="component" value="Unassembled WGS sequence"/>
</dbReference>